<protein>
    <submittedName>
        <fullName evidence="1">Uncharacterized protein</fullName>
    </submittedName>
</protein>
<organism evidence="1 2">
    <name type="scientific">Pleurodeles waltl</name>
    <name type="common">Iberian ribbed newt</name>
    <dbReference type="NCBI Taxonomy" id="8319"/>
    <lineage>
        <taxon>Eukaryota</taxon>
        <taxon>Metazoa</taxon>
        <taxon>Chordata</taxon>
        <taxon>Craniata</taxon>
        <taxon>Vertebrata</taxon>
        <taxon>Euteleostomi</taxon>
        <taxon>Amphibia</taxon>
        <taxon>Batrachia</taxon>
        <taxon>Caudata</taxon>
        <taxon>Salamandroidea</taxon>
        <taxon>Salamandridae</taxon>
        <taxon>Pleurodelinae</taxon>
        <taxon>Pleurodeles</taxon>
    </lineage>
</organism>
<dbReference type="AlphaFoldDB" id="A0AAV7QLZ1"/>
<evidence type="ECO:0000313" key="1">
    <source>
        <dbReference type="EMBL" id="KAJ1140351.1"/>
    </source>
</evidence>
<accession>A0AAV7QLZ1</accession>
<proteinExistence type="predicted"/>
<comment type="caution">
    <text evidence="1">The sequence shown here is derived from an EMBL/GenBank/DDBJ whole genome shotgun (WGS) entry which is preliminary data.</text>
</comment>
<gene>
    <name evidence="1" type="ORF">NDU88_006706</name>
</gene>
<sequence>MRGEQESACRLRGGPAAYLALTSRGLEWRREPRLGRYGPRKRPGRINPGAAGRLALVFAVLLAARCSTRVSGPGFGLTRSRAYEAAYSERSIGHALL</sequence>
<dbReference type="EMBL" id="JANPWB010000010">
    <property type="protein sequence ID" value="KAJ1140351.1"/>
    <property type="molecule type" value="Genomic_DNA"/>
</dbReference>
<evidence type="ECO:0000313" key="2">
    <source>
        <dbReference type="Proteomes" id="UP001066276"/>
    </source>
</evidence>
<name>A0AAV7QLZ1_PLEWA</name>
<dbReference type="Proteomes" id="UP001066276">
    <property type="component" value="Chromosome 6"/>
</dbReference>
<reference evidence="1" key="1">
    <citation type="journal article" date="2022" name="bioRxiv">
        <title>Sequencing and chromosome-scale assembly of the giantPleurodeles waltlgenome.</title>
        <authorList>
            <person name="Brown T."/>
            <person name="Elewa A."/>
            <person name="Iarovenko S."/>
            <person name="Subramanian E."/>
            <person name="Araus A.J."/>
            <person name="Petzold A."/>
            <person name="Susuki M."/>
            <person name="Suzuki K.-i.T."/>
            <person name="Hayashi T."/>
            <person name="Toyoda A."/>
            <person name="Oliveira C."/>
            <person name="Osipova E."/>
            <person name="Leigh N.D."/>
            <person name="Simon A."/>
            <person name="Yun M.H."/>
        </authorList>
    </citation>
    <scope>NUCLEOTIDE SEQUENCE</scope>
    <source>
        <strain evidence="1">20211129_DDA</strain>
        <tissue evidence="1">Liver</tissue>
    </source>
</reference>
<keyword evidence="2" id="KW-1185">Reference proteome</keyword>